<organism evidence="1 2">
    <name type="scientific">Microthyrium microscopicum</name>
    <dbReference type="NCBI Taxonomy" id="703497"/>
    <lineage>
        <taxon>Eukaryota</taxon>
        <taxon>Fungi</taxon>
        <taxon>Dikarya</taxon>
        <taxon>Ascomycota</taxon>
        <taxon>Pezizomycotina</taxon>
        <taxon>Dothideomycetes</taxon>
        <taxon>Dothideomycetes incertae sedis</taxon>
        <taxon>Microthyriales</taxon>
        <taxon>Microthyriaceae</taxon>
        <taxon>Microthyrium</taxon>
    </lineage>
</organism>
<evidence type="ECO:0000313" key="2">
    <source>
        <dbReference type="Proteomes" id="UP000799302"/>
    </source>
</evidence>
<evidence type="ECO:0000313" key="1">
    <source>
        <dbReference type="EMBL" id="KAF2671188.1"/>
    </source>
</evidence>
<sequence length="159" mass="18224">MELPQVTEVSCTFSEGAFVHGIDGKYHSPPYNEWMKTAREFRSRSSSPIPQLEREPVEASLVTRPWVEKGRHYVPQNFDLHRSLLAVLQDYMMSYRFFDTIPLAWEFSTITSDNNINPEVKLHLALNTEHKNHIPCNIVGDFGVMSTVLPLDVESNSTN</sequence>
<dbReference type="EMBL" id="MU004233">
    <property type="protein sequence ID" value="KAF2671188.1"/>
    <property type="molecule type" value="Genomic_DNA"/>
</dbReference>
<keyword evidence="2" id="KW-1185">Reference proteome</keyword>
<protein>
    <submittedName>
        <fullName evidence="1">Uncharacterized protein</fullName>
    </submittedName>
</protein>
<proteinExistence type="predicted"/>
<accession>A0A6A6UJE2</accession>
<reference evidence="1" key="1">
    <citation type="journal article" date="2020" name="Stud. Mycol.">
        <title>101 Dothideomycetes genomes: a test case for predicting lifestyles and emergence of pathogens.</title>
        <authorList>
            <person name="Haridas S."/>
            <person name="Albert R."/>
            <person name="Binder M."/>
            <person name="Bloem J."/>
            <person name="Labutti K."/>
            <person name="Salamov A."/>
            <person name="Andreopoulos B."/>
            <person name="Baker S."/>
            <person name="Barry K."/>
            <person name="Bills G."/>
            <person name="Bluhm B."/>
            <person name="Cannon C."/>
            <person name="Castanera R."/>
            <person name="Culley D."/>
            <person name="Daum C."/>
            <person name="Ezra D."/>
            <person name="Gonzalez J."/>
            <person name="Henrissat B."/>
            <person name="Kuo A."/>
            <person name="Liang C."/>
            <person name="Lipzen A."/>
            <person name="Lutzoni F."/>
            <person name="Magnuson J."/>
            <person name="Mondo S."/>
            <person name="Nolan M."/>
            <person name="Ohm R."/>
            <person name="Pangilinan J."/>
            <person name="Park H.-J."/>
            <person name="Ramirez L."/>
            <person name="Alfaro M."/>
            <person name="Sun H."/>
            <person name="Tritt A."/>
            <person name="Yoshinaga Y."/>
            <person name="Zwiers L.-H."/>
            <person name="Turgeon B."/>
            <person name="Goodwin S."/>
            <person name="Spatafora J."/>
            <person name="Crous P."/>
            <person name="Grigoriev I."/>
        </authorList>
    </citation>
    <scope>NUCLEOTIDE SEQUENCE</scope>
    <source>
        <strain evidence="1">CBS 115976</strain>
    </source>
</reference>
<dbReference type="AlphaFoldDB" id="A0A6A6UJE2"/>
<gene>
    <name evidence="1" type="ORF">BT63DRAFT_412249</name>
</gene>
<name>A0A6A6UJE2_9PEZI</name>
<dbReference type="Proteomes" id="UP000799302">
    <property type="component" value="Unassembled WGS sequence"/>
</dbReference>